<evidence type="ECO:0000256" key="1">
    <source>
        <dbReference type="ARBA" id="ARBA00004141"/>
    </source>
</evidence>
<evidence type="ECO:0000259" key="8">
    <source>
        <dbReference type="SMART" id="SM00014"/>
    </source>
</evidence>
<evidence type="ECO:0000256" key="7">
    <source>
        <dbReference type="SAM" id="Phobius"/>
    </source>
</evidence>
<dbReference type="Proteomes" id="UP000053558">
    <property type="component" value="Unassembled WGS sequence"/>
</dbReference>
<evidence type="ECO:0000256" key="2">
    <source>
        <dbReference type="ARBA" id="ARBA00008816"/>
    </source>
</evidence>
<feature type="domain" description="Phosphatidic acid phosphatase type 2/haloperoxidase" evidence="8">
    <location>
        <begin position="94"/>
        <end position="238"/>
    </location>
</feature>
<evidence type="ECO:0000313" key="10">
    <source>
        <dbReference type="Proteomes" id="UP000053558"/>
    </source>
</evidence>
<proteinExistence type="inferred from homology"/>
<comment type="subcellular location">
    <subcellularLocation>
        <location evidence="1">Membrane</location>
        <topology evidence="1">Multi-pass membrane protein</topology>
    </subcellularLocation>
</comment>
<dbReference type="InterPro" id="IPR043216">
    <property type="entry name" value="PAP-like"/>
</dbReference>
<dbReference type="RefSeq" id="XP_007766767.1">
    <property type="nucleotide sequence ID" value="XM_007768577.1"/>
</dbReference>
<keyword evidence="4 7" id="KW-1133">Transmembrane helix</keyword>
<feature type="transmembrane region" description="Helical" evidence="7">
    <location>
        <begin position="62"/>
        <end position="83"/>
    </location>
</feature>
<dbReference type="Pfam" id="PF01569">
    <property type="entry name" value="PAP2"/>
    <property type="match status" value="1"/>
</dbReference>
<evidence type="ECO:0000256" key="5">
    <source>
        <dbReference type="ARBA" id="ARBA00023136"/>
    </source>
</evidence>
<comment type="similarity">
    <text evidence="2">Belongs to the PA-phosphatase related phosphoesterase family.</text>
</comment>
<evidence type="ECO:0000256" key="4">
    <source>
        <dbReference type="ARBA" id="ARBA00022989"/>
    </source>
</evidence>
<dbReference type="GO" id="GO:0006644">
    <property type="term" value="P:phospholipid metabolic process"/>
    <property type="evidence" value="ECO:0007669"/>
    <property type="project" value="InterPro"/>
</dbReference>
<dbReference type="Gene3D" id="1.20.144.10">
    <property type="entry name" value="Phosphatidic acid phosphatase type 2/haloperoxidase"/>
    <property type="match status" value="1"/>
</dbReference>
<keyword evidence="5 7" id="KW-0472">Membrane</keyword>
<evidence type="ECO:0000256" key="6">
    <source>
        <dbReference type="SAM" id="MobiDB-lite"/>
    </source>
</evidence>
<feature type="transmembrane region" description="Helical" evidence="7">
    <location>
        <begin position="20"/>
        <end position="38"/>
    </location>
</feature>
<dbReference type="CDD" id="cd03390">
    <property type="entry name" value="PAP2_containing_1_like"/>
    <property type="match status" value="1"/>
</dbReference>
<feature type="transmembrane region" description="Helical" evidence="7">
    <location>
        <begin position="95"/>
        <end position="115"/>
    </location>
</feature>
<feature type="region of interest" description="Disordered" evidence="6">
    <location>
        <begin position="248"/>
        <end position="339"/>
    </location>
</feature>
<dbReference type="FunFam" id="1.20.144.10:FF:000017">
    <property type="entry name" value="Diacylglycerol pyrophosphate phosphatase 1"/>
    <property type="match status" value="1"/>
</dbReference>
<organism evidence="9 10">
    <name type="scientific">Coniophora puteana (strain RWD-64-598)</name>
    <name type="common">Brown rot fungus</name>
    <dbReference type="NCBI Taxonomy" id="741705"/>
    <lineage>
        <taxon>Eukaryota</taxon>
        <taxon>Fungi</taxon>
        <taxon>Dikarya</taxon>
        <taxon>Basidiomycota</taxon>
        <taxon>Agaricomycotina</taxon>
        <taxon>Agaricomycetes</taxon>
        <taxon>Agaricomycetidae</taxon>
        <taxon>Boletales</taxon>
        <taxon>Coniophorineae</taxon>
        <taxon>Coniophoraceae</taxon>
        <taxon>Coniophora</taxon>
    </lineage>
</organism>
<feature type="transmembrane region" description="Helical" evidence="7">
    <location>
        <begin position="195"/>
        <end position="214"/>
    </location>
</feature>
<dbReference type="GeneID" id="19200843"/>
<feature type="compositionally biased region" description="Basic and acidic residues" evidence="6">
    <location>
        <begin position="258"/>
        <end position="267"/>
    </location>
</feature>
<evidence type="ECO:0000256" key="3">
    <source>
        <dbReference type="ARBA" id="ARBA00022692"/>
    </source>
</evidence>
<keyword evidence="10" id="KW-1185">Reference proteome</keyword>
<name>A0A5M3MUF0_CONPW</name>
<dbReference type="SUPFAM" id="SSF48317">
    <property type="entry name" value="Acid phosphatase/Vanadium-dependent haloperoxidase"/>
    <property type="match status" value="1"/>
</dbReference>
<dbReference type="AlphaFoldDB" id="A0A5M3MUF0"/>
<dbReference type="GO" id="GO:0008195">
    <property type="term" value="F:phosphatidate phosphatase activity"/>
    <property type="evidence" value="ECO:0007669"/>
    <property type="project" value="TreeGrafter"/>
</dbReference>
<feature type="compositionally biased region" description="Basic and acidic residues" evidence="6">
    <location>
        <begin position="316"/>
        <end position="328"/>
    </location>
</feature>
<feature type="transmembrane region" description="Helical" evidence="7">
    <location>
        <begin position="165"/>
        <end position="183"/>
    </location>
</feature>
<dbReference type="OrthoDB" id="8907274at2759"/>
<protein>
    <submittedName>
        <fullName evidence="9">PAP2-domain-containing protein</fullName>
    </submittedName>
</protein>
<dbReference type="InterPro" id="IPR000326">
    <property type="entry name" value="PAP2/HPO"/>
</dbReference>
<keyword evidence="3 7" id="KW-0812">Transmembrane</keyword>
<dbReference type="PANTHER" id="PTHR10165">
    <property type="entry name" value="LIPID PHOSPHATE PHOSPHATASE"/>
    <property type="match status" value="1"/>
</dbReference>
<dbReference type="OMA" id="WFSYRRY"/>
<gene>
    <name evidence="9" type="ORF">CONPUDRAFT_136045</name>
</gene>
<reference evidence="10" key="1">
    <citation type="journal article" date="2012" name="Science">
        <title>The Paleozoic origin of enzymatic lignin decomposition reconstructed from 31 fungal genomes.</title>
        <authorList>
            <person name="Floudas D."/>
            <person name="Binder M."/>
            <person name="Riley R."/>
            <person name="Barry K."/>
            <person name="Blanchette R.A."/>
            <person name="Henrissat B."/>
            <person name="Martinez A.T."/>
            <person name="Otillar R."/>
            <person name="Spatafora J.W."/>
            <person name="Yadav J.S."/>
            <person name="Aerts A."/>
            <person name="Benoit I."/>
            <person name="Boyd A."/>
            <person name="Carlson A."/>
            <person name="Copeland A."/>
            <person name="Coutinho P.M."/>
            <person name="de Vries R.P."/>
            <person name="Ferreira P."/>
            <person name="Findley K."/>
            <person name="Foster B."/>
            <person name="Gaskell J."/>
            <person name="Glotzer D."/>
            <person name="Gorecki P."/>
            <person name="Heitman J."/>
            <person name="Hesse C."/>
            <person name="Hori C."/>
            <person name="Igarashi K."/>
            <person name="Jurgens J.A."/>
            <person name="Kallen N."/>
            <person name="Kersten P."/>
            <person name="Kohler A."/>
            <person name="Kuees U."/>
            <person name="Kumar T.K.A."/>
            <person name="Kuo A."/>
            <person name="LaButti K."/>
            <person name="Larrondo L.F."/>
            <person name="Lindquist E."/>
            <person name="Ling A."/>
            <person name="Lombard V."/>
            <person name="Lucas S."/>
            <person name="Lundell T."/>
            <person name="Martin R."/>
            <person name="McLaughlin D.J."/>
            <person name="Morgenstern I."/>
            <person name="Morin E."/>
            <person name="Murat C."/>
            <person name="Nagy L.G."/>
            <person name="Nolan M."/>
            <person name="Ohm R.A."/>
            <person name="Patyshakuliyeva A."/>
            <person name="Rokas A."/>
            <person name="Ruiz-Duenas F.J."/>
            <person name="Sabat G."/>
            <person name="Salamov A."/>
            <person name="Samejima M."/>
            <person name="Schmutz J."/>
            <person name="Slot J.C."/>
            <person name="St John F."/>
            <person name="Stenlid J."/>
            <person name="Sun H."/>
            <person name="Sun S."/>
            <person name="Syed K."/>
            <person name="Tsang A."/>
            <person name="Wiebenga A."/>
            <person name="Young D."/>
            <person name="Pisabarro A."/>
            <person name="Eastwood D.C."/>
            <person name="Martin F."/>
            <person name="Cullen D."/>
            <person name="Grigoriev I.V."/>
            <person name="Hibbett D.S."/>
        </authorList>
    </citation>
    <scope>NUCLEOTIDE SEQUENCE [LARGE SCALE GENOMIC DNA]</scope>
    <source>
        <strain evidence="10">RWD-64-598 SS2</strain>
    </source>
</reference>
<comment type="caution">
    <text evidence="9">The sequence shown here is derived from an EMBL/GenBank/DDBJ whole genome shotgun (WGS) entry which is preliminary data.</text>
</comment>
<dbReference type="KEGG" id="cput:CONPUDRAFT_136045"/>
<evidence type="ECO:0000313" key="9">
    <source>
        <dbReference type="EMBL" id="EIW82802.1"/>
    </source>
</evidence>
<dbReference type="GO" id="GO:0046839">
    <property type="term" value="P:phospholipid dephosphorylation"/>
    <property type="evidence" value="ECO:0007669"/>
    <property type="project" value="TreeGrafter"/>
</dbReference>
<sequence>MAADKKRRLKILRSYAPDWILTIALAVVFFSLNVVHGYRREFSVEDKTISFPFAVHERVPNIALYFIAIVSPIVIQATVNLLTVRSFWDFHNSTLGLILGLVITGAVTQFTKITVGRPRPDLLSRCMPITGTADPTYGLVSDAVCTNTNEKIMIDGWRSFPSGHASLSFAGLGFLSFYLAGKLHLFDTRGHAPKAWIAITPLFGAALVAISRTMDSRHHWQDVTVGSLLGLIVSYFSYRQYFPHLAAPTSHRPHSPRVPHDADDHTDGILPTHVHPAHSRPAAGHAPPQHYRDSSGEQLELLDGTVQKAQPPALRDMWHAGEDRDARGRGGSQDSSVHT</sequence>
<dbReference type="EMBL" id="JH711576">
    <property type="protein sequence ID" value="EIW82802.1"/>
    <property type="molecule type" value="Genomic_DNA"/>
</dbReference>
<accession>A0A5M3MUF0</accession>
<dbReference type="InterPro" id="IPR036938">
    <property type="entry name" value="PAP2/HPO_sf"/>
</dbReference>
<dbReference type="GO" id="GO:0016020">
    <property type="term" value="C:membrane"/>
    <property type="evidence" value="ECO:0007669"/>
    <property type="project" value="UniProtKB-SubCell"/>
</dbReference>
<dbReference type="SMART" id="SM00014">
    <property type="entry name" value="acidPPc"/>
    <property type="match status" value="1"/>
</dbReference>
<dbReference type="PANTHER" id="PTHR10165:SF35">
    <property type="entry name" value="RE23632P"/>
    <property type="match status" value="1"/>
</dbReference>